<feature type="disulfide bond" evidence="1">
    <location>
        <begin position="123"/>
        <end position="132"/>
    </location>
</feature>
<comment type="caution">
    <text evidence="3">The sequence shown here is derived from an EMBL/GenBank/DDBJ whole genome shotgun (WGS) entry which is preliminary data.</text>
</comment>
<name>A0A815GN16_9BILA</name>
<dbReference type="CDD" id="cd00054">
    <property type="entry name" value="EGF_CA"/>
    <property type="match status" value="1"/>
</dbReference>
<dbReference type="Proteomes" id="UP000663844">
    <property type="component" value="Unassembled WGS sequence"/>
</dbReference>
<organism evidence="3 5">
    <name type="scientific">Adineta steineri</name>
    <dbReference type="NCBI Taxonomy" id="433720"/>
    <lineage>
        <taxon>Eukaryota</taxon>
        <taxon>Metazoa</taxon>
        <taxon>Spiralia</taxon>
        <taxon>Gnathifera</taxon>
        <taxon>Rotifera</taxon>
        <taxon>Eurotatoria</taxon>
        <taxon>Bdelloidea</taxon>
        <taxon>Adinetida</taxon>
        <taxon>Adinetidae</taxon>
        <taxon>Adineta</taxon>
    </lineage>
</organism>
<dbReference type="AlphaFoldDB" id="A0A815GN16"/>
<dbReference type="Gene3D" id="2.10.25.10">
    <property type="entry name" value="Laminin"/>
    <property type="match status" value="1"/>
</dbReference>
<dbReference type="PROSITE" id="PS00022">
    <property type="entry name" value="EGF_1"/>
    <property type="match status" value="1"/>
</dbReference>
<proteinExistence type="predicted"/>
<dbReference type="Proteomes" id="UP000663845">
    <property type="component" value="Unassembled WGS sequence"/>
</dbReference>
<dbReference type="InterPro" id="IPR000742">
    <property type="entry name" value="EGF"/>
</dbReference>
<evidence type="ECO:0000256" key="1">
    <source>
        <dbReference type="PROSITE-ProRule" id="PRU00076"/>
    </source>
</evidence>
<dbReference type="SUPFAM" id="SSF57196">
    <property type="entry name" value="EGF/Laminin"/>
    <property type="match status" value="1"/>
</dbReference>
<dbReference type="EMBL" id="CAJNOG010000713">
    <property type="protein sequence ID" value="CAF1342163.1"/>
    <property type="molecule type" value="Genomic_DNA"/>
</dbReference>
<feature type="domain" description="EGF-like" evidence="2">
    <location>
        <begin position="95"/>
        <end position="133"/>
    </location>
</feature>
<comment type="caution">
    <text evidence="1">Lacks conserved residue(s) required for the propagation of feature annotation.</text>
</comment>
<dbReference type="PROSITE" id="PS50026">
    <property type="entry name" value="EGF_3"/>
    <property type="match status" value="1"/>
</dbReference>
<reference evidence="3" key="1">
    <citation type="submission" date="2021-02" db="EMBL/GenBank/DDBJ databases">
        <authorList>
            <person name="Nowell W R."/>
        </authorList>
    </citation>
    <scope>NUCLEOTIDE SEQUENCE</scope>
</reference>
<evidence type="ECO:0000313" key="4">
    <source>
        <dbReference type="EMBL" id="CAF4073826.1"/>
    </source>
</evidence>
<accession>A0A815GN16</accession>
<gene>
    <name evidence="3" type="ORF">JYZ213_LOCUS34558</name>
    <name evidence="4" type="ORF">OXD698_LOCUS33876</name>
</gene>
<keyword evidence="1" id="KW-0245">EGF-like domain</keyword>
<feature type="disulfide bond" evidence="1">
    <location>
        <begin position="104"/>
        <end position="121"/>
    </location>
</feature>
<sequence>MIKYLSDTNSGKYNRAVSGYEFDPVLYETEIPGDEICISPILSHKNVLLFQNRSGYVYCTNYYKGIVQICPPGSEVIAGVGGCANRTTNTTIFPVGSRCASKPCGDKGLCFDFPSADGYHCECYHPYTGLNCQTEYRKCPLFQCGNRTSEMLPMCIDFTSDKALSYICTCLMINGSADMTLALDNCHNEKLFSLKCDEVERVGALPFTNKGFYVCTSGILRATFKSCDLHHVWNDTQKECVPEHTPP</sequence>
<keyword evidence="1" id="KW-1015">Disulfide bond</keyword>
<evidence type="ECO:0000259" key="2">
    <source>
        <dbReference type="PROSITE" id="PS50026"/>
    </source>
</evidence>
<evidence type="ECO:0000313" key="3">
    <source>
        <dbReference type="EMBL" id="CAF1342163.1"/>
    </source>
</evidence>
<evidence type="ECO:0000313" key="5">
    <source>
        <dbReference type="Proteomes" id="UP000663845"/>
    </source>
</evidence>
<dbReference type="EMBL" id="CAJOAZ010004755">
    <property type="protein sequence ID" value="CAF4073826.1"/>
    <property type="molecule type" value="Genomic_DNA"/>
</dbReference>
<protein>
    <recommendedName>
        <fullName evidence="2">EGF-like domain-containing protein</fullName>
    </recommendedName>
</protein>
<dbReference type="PROSITE" id="PS01186">
    <property type="entry name" value="EGF_2"/>
    <property type="match status" value="1"/>
</dbReference>